<dbReference type="SUPFAM" id="SSF51735">
    <property type="entry name" value="NAD(P)-binding Rossmann-fold domains"/>
    <property type="match status" value="1"/>
</dbReference>
<dbReference type="GO" id="GO:0008670">
    <property type="term" value="F:2,4-dienoyl-CoA reductase (NADPH) activity"/>
    <property type="evidence" value="ECO:0007669"/>
    <property type="project" value="InterPro"/>
</dbReference>
<evidence type="ECO:0000313" key="5">
    <source>
        <dbReference type="Proteomes" id="UP000001558"/>
    </source>
</evidence>
<keyword evidence="3" id="KW-0560">Oxidoreductase</keyword>
<keyword evidence="5" id="KW-1185">Reference proteome</keyword>
<protein>
    <submittedName>
        <fullName evidence="4">Short-chain dehydrogenase/reductase SDR</fullName>
    </submittedName>
</protein>
<dbReference type="InterPro" id="IPR045017">
    <property type="entry name" value="DECR2-like"/>
</dbReference>
<dbReference type="PRINTS" id="PR00081">
    <property type="entry name" value="GDHRDH"/>
</dbReference>
<dbReference type="AlphaFoldDB" id="A3QEC7"/>
<dbReference type="InterPro" id="IPR002347">
    <property type="entry name" value="SDR_fam"/>
</dbReference>
<dbReference type="PANTHER" id="PTHR43296:SF2">
    <property type="entry name" value="PEROXISOMAL 2,4-DIENOYL-COA REDUCTASE [(3E)-ENOYL-COA-PRODUCING]"/>
    <property type="match status" value="1"/>
</dbReference>
<sequence>MFDYQGKNVFVVGGTSGINLGIAKAFAKAGANVAVASRRQEKVDAAVEALREINGQGKMLGVAFDVRDLEALKTGFKQIADAYGQLDVLVSGAAGNFPATAAELSENGFKSVMDIDLLGSFQVLKQAYPLMRRPGGAIVQISAPQAYIAMPMQSHVSAAKAGVDMLTKSLALEWGIEGIRVNSIVPGPISGTEGFSRLAPSDALQQAVAQSVPLKRNGSTDDIANAVMFIASEMASYITGTVLPVDGGWSLGGASMAMSQLGKMAQQPKEN</sequence>
<dbReference type="OrthoDB" id="9775864at2"/>
<accession>A3QEC7</accession>
<dbReference type="HOGENOM" id="CLU_010194_1_2_6"/>
<dbReference type="eggNOG" id="COG1028">
    <property type="taxonomic scope" value="Bacteria"/>
</dbReference>
<dbReference type="InterPro" id="IPR036291">
    <property type="entry name" value="NAD(P)-bd_dom_sf"/>
</dbReference>
<dbReference type="STRING" id="323850.Shew_1959"/>
<organism evidence="4 5">
    <name type="scientific">Shewanella loihica (strain ATCC BAA-1088 / PV-4)</name>
    <dbReference type="NCBI Taxonomy" id="323850"/>
    <lineage>
        <taxon>Bacteria</taxon>
        <taxon>Pseudomonadati</taxon>
        <taxon>Pseudomonadota</taxon>
        <taxon>Gammaproteobacteria</taxon>
        <taxon>Alteromonadales</taxon>
        <taxon>Shewanellaceae</taxon>
        <taxon>Shewanella</taxon>
    </lineage>
</organism>
<gene>
    <name evidence="4" type="ordered locus">Shew_1959</name>
</gene>
<dbReference type="Proteomes" id="UP000001558">
    <property type="component" value="Chromosome"/>
</dbReference>
<proteinExistence type="inferred from homology"/>
<evidence type="ECO:0000313" key="4">
    <source>
        <dbReference type="EMBL" id="ABO23825.1"/>
    </source>
</evidence>
<keyword evidence="2" id="KW-0521">NADP</keyword>
<evidence type="ECO:0000256" key="2">
    <source>
        <dbReference type="ARBA" id="ARBA00022857"/>
    </source>
</evidence>
<dbReference type="GO" id="GO:0009062">
    <property type="term" value="P:fatty acid catabolic process"/>
    <property type="evidence" value="ECO:0007669"/>
    <property type="project" value="InterPro"/>
</dbReference>
<dbReference type="CDD" id="cd05369">
    <property type="entry name" value="TER_DECR_SDR_a"/>
    <property type="match status" value="1"/>
</dbReference>
<name>A3QEC7_SHELP</name>
<dbReference type="RefSeq" id="WP_011865757.1">
    <property type="nucleotide sequence ID" value="NC_009092.1"/>
</dbReference>
<dbReference type="FunFam" id="3.40.50.720:FF:000084">
    <property type="entry name" value="Short-chain dehydrogenase reductase"/>
    <property type="match status" value="1"/>
</dbReference>
<dbReference type="Pfam" id="PF13561">
    <property type="entry name" value="adh_short_C2"/>
    <property type="match status" value="1"/>
</dbReference>
<dbReference type="PRINTS" id="PR00080">
    <property type="entry name" value="SDRFAMILY"/>
</dbReference>
<dbReference type="KEGG" id="slo:Shew_1959"/>
<evidence type="ECO:0000256" key="1">
    <source>
        <dbReference type="ARBA" id="ARBA00006484"/>
    </source>
</evidence>
<reference evidence="4 5" key="1">
    <citation type="submission" date="2007-03" db="EMBL/GenBank/DDBJ databases">
        <title>Complete sequence of Shewanella loihica PV-4.</title>
        <authorList>
            <consortium name="US DOE Joint Genome Institute"/>
            <person name="Copeland A."/>
            <person name="Lucas S."/>
            <person name="Lapidus A."/>
            <person name="Barry K."/>
            <person name="Detter J.C."/>
            <person name="Glavina del Rio T."/>
            <person name="Hammon N."/>
            <person name="Israni S."/>
            <person name="Dalin E."/>
            <person name="Tice H."/>
            <person name="Pitluck S."/>
            <person name="Chain P."/>
            <person name="Malfatti S."/>
            <person name="Shin M."/>
            <person name="Vergez L."/>
            <person name="Schmutz J."/>
            <person name="Larimer F."/>
            <person name="Land M."/>
            <person name="Hauser L."/>
            <person name="Kyrpides N."/>
            <person name="Mikhailova N."/>
            <person name="Romine M.F."/>
            <person name="Serres G."/>
            <person name="Fredrickson J."/>
            <person name="Tiedje J."/>
            <person name="Richardson P."/>
        </authorList>
    </citation>
    <scope>NUCLEOTIDE SEQUENCE [LARGE SCALE GENOMIC DNA]</scope>
    <source>
        <strain evidence="5">ATCC BAA-1088 / PV-4</strain>
    </source>
</reference>
<evidence type="ECO:0000256" key="3">
    <source>
        <dbReference type="ARBA" id="ARBA00023002"/>
    </source>
</evidence>
<dbReference type="EMBL" id="CP000606">
    <property type="protein sequence ID" value="ABO23825.1"/>
    <property type="molecule type" value="Genomic_DNA"/>
</dbReference>
<comment type="similarity">
    <text evidence="1">Belongs to the short-chain dehydrogenases/reductases (SDR) family.</text>
</comment>
<dbReference type="NCBIfam" id="NF005752">
    <property type="entry name" value="PRK07576.1"/>
    <property type="match status" value="1"/>
</dbReference>
<dbReference type="PANTHER" id="PTHR43296">
    <property type="entry name" value="PEROXISOMAL 2,4-DIENOYL-COA REDUCTASE"/>
    <property type="match status" value="1"/>
</dbReference>
<dbReference type="Gene3D" id="3.40.50.720">
    <property type="entry name" value="NAD(P)-binding Rossmann-like Domain"/>
    <property type="match status" value="1"/>
</dbReference>